<comment type="caution">
    <text evidence="3">The sequence shown here is derived from an EMBL/GenBank/DDBJ whole genome shotgun (WGS) entry which is preliminary data.</text>
</comment>
<sequence>MKKILLITLMLICFLAAGCERSGTLTTAANNAKPTTQSHVQNNNTTSADVNAARGSADAASSTNKEMEKASNMIDNLDSTLNGLDNSSDINTTESIINNIN</sequence>
<dbReference type="Proteomes" id="UP001623591">
    <property type="component" value="Unassembled WGS sequence"/>
</dbReference>
<feature type="compositionally biased region" description="Polar residues" evidence="1">
    <location>
        <begin position="32"/>
        <end position="49"/>
    </location>
</feature>
<gene>
    <name evidence="3" type="ORF">ACJDUG_00555</name>
</gene>
<dbReference type="RefSeq" id="WP_406767928.1">
    <property type="nucleotide sequence ID" value="NZ_JBJHZZ010000001.1"/>
</dbReference>
<evidence type="ECO:0000313" key="4">
    <source>
        <dbReference type="Proteomes" id="UP001623591"/>
    </source>
</evidence>
<protein>
    <recommendedName>
        <fullName evidence="5">Lipoprotein</fullName>
    </recommendedName>
</protein>
<feature type="region of interest" description="Disordered" evidence="1">
    <location>
        <begin position="32"/>
        <end position="69"/>
    </location>
</feature>
<evidence type="ECO:0000313" key="3">
    <source>
        <dbReference type="EMBL" id="MFL0245464.1"/>
    </source>
</evidence>
<keyword evidence="2" id="KW-0732">Signal</keyword>
<feature type="signal peptide" evidence="2">
    <location>
        <begin position="1"/>
        <end position="18"/>
    </location>
</feature>
<evidence type="ECO:0000256" key="2">
    <source>
        <dbReference type="SAM" id="SignalP"/>
    </source>
</evidence>
<accession>A0ABW8SYA1</accession>
<keyword evidence="4" id="KW-1185">Reference proteome</keyword>
<reference evidence="3 4" key="1">
    <citation type="submission" date="2024-11" db="EMBL/GenBank/DDBJ databases">
        <authorList>
            <person name="Heng Y.C."/>
            <person name="Lim A.C.H."/>
            <person name="Lee J.K.Y."/>
            <person name="Kittelmann S."/>
        </authorList>
    </citation>
    <scope>NUCLEOTIDE SEQUENCE [LARGE SCALE GENOMIC DNA]</scope>
    <source>
        <strain evidence="3 4">WILCCON 0185</strain>
    </source>
</reference>
<dbReference type="EMBL" id="JBJHZZ010000001">
    <property type="protein sequence ID" value="MFL0245464.1"/>
    <property type="molecule type" value="Genomic_DNA"/>
</dbReference>
<name>A0ABW8SYA1_9CLOT</name>
<feature type="chain" id="PRO_5045892096" description="Lipoprotein" evidence="2">
    <location>
        <begin position="19"/>
        <end position="101"/>
    </location>
</feature>
<dbReference type="PROSITE" id="PS51257">
    <property type="entry name" value="PROKAR_LIPOPROTEIN"/>
    <property type="match status" value="1"/>
</dbReference>
<organism evidence="3 4">
    <name type="scientific">Candidatus Clostridium stratigraminis</name>
    <dbReference type="NCBI Taxonomy" id="3381661"/>
    <lineage>
        <taxon>Bacteria</taxon>
        <taxon>Bacillati</taxon>
        <taxon>Bacillota</taxon>
        <taxon>Clostridia</taxon>
        <taxon>Eubacteriales</taxon>
        <taxon>Clostridiaceae</taxon>
        <taxon>Clostridium</taxon>
    </lineage>
</organism>
<evidence type="ECO:0000256" key="1">
    <source>
        <dbReference type="SAM" id="MobiDB-lite"/>
    </source>
</evidence>
<proteinExistence type="predicted"/>
<evidence type="ECO:0008006" key="5">
    <source>
        <dbReference type="Google" id="ProtNLM"/>
    </source>
</evidence>